<sequence length="616" mass="68524">MASDEYARHKFCCFEEEDLDKDRKSRCRNNTGTWSSGVAGSVRTSGSRMNLDDDFRHESLHFDRYVNPKNQVCGGSGSSLIGEAGGAGSSVRSIVVGEVHSSGSAVKEEIGAAKNEQEVAVPDVSSVVGVCESVVDEREDGATMFSDLAMLKIVPQKGVGTGEELIGAITSFGSSTNMEKPGNKVQERRSYLYRGVSGGLSGKSSSPFHQTTTLLKASSLESIELSRWRAEQSSVHATCRAEEFGRLLKLFFESPARRCNNDRILEDLEKFLGGILFTSSNTNQNLEEERLVSEDTPEACLGGDHDSDKKGEEAASAFTRSRFNAGQRQCATACMNLKKPEVRSHAQNLIDATQGNRVKALYEQTPHQMEQAKTESTSSRRYGSIADAKTSDSHLREEGLEVCKRLRHEDVQDPVLVLGADLMLCMLKLLDVRSLARASVLSKKWKAVVQNDTLWLPKCKMLWEDKIHIPRAAVQTGLLKAVAYRIAVKDAKRTTITKEDLCDHVWEFRFKTAAPQYWRNLDPSWRGDRAPMRRYFHANGTLTADANDPCWGGHEAYYAVIDITGPGENFTKRFVRVNHWPMMQVHRKENWGWSLVSDFTVFDSLPDYEKGGTGPL</sequence>
<feature type="region of interest" description="Disordered" evidence="1">
    <location>
        <begin position="290"/>
        <end position="310"/>
    </location>
</feature>
<accession>A0ABP0UCH9</accession>
<evidence type="ECO:0000256" key="1">
    <source>
        <dbReference type="SAM" id="MobiDB-lite"/>
    </source>
</evidence>
<dbReference type="SUPFAM" id="SSF81383">
    <property type="entry name" value="F-box domain"/>
    <property type="match status" value="1"/>
</dbReference>
<protein>
    <recommendedName>
        <fullName evidence="4">F-box domain-containing protein</fullName>
    </recommendedName>
</protein>
<evidence type="ECO:0000313" key="2">
    <source>
        <dbReference type="EMBL" id="CAK9218561.1"/>
    </source>
</evidence>
<dbReference type="PANTHER" id="PTHR48218:SF3">
    <property type="entry name" value="OS07G0170800 PROTEIN"/>
    <property type="match status" value="1"/>
</dbReference>
<gene>
    <name evidence="2" type="ORF">CSSPTR1EN2_LOCUS14046</name>
</gene>
<organism evidence="2 3">
    <name type="scientific">Sphagnum troendelagicum</name>
    <dbReference type="NCBI Taxonomy" id="128251"/>
    <lineage>
        <taxon>Eukaryota</taxon>
        <taxon>Viridiplantae</taxon>
        <taxon>Streptophyta</taxon>
        <taxon>Embryophyta</taxon>
        <taxon>Bryophyta</taxon>
        <taxon>Sphagnophytina</taxon>
        <taxon>Sphagnopsida</taxon>
        <taxon>Sphagnales</taxon>
        <taxon>Sphagnaceae</taxon>
        <taxon>Sphagnum</taxon>
    </lineage>
</organism>
<dbReference type="Proteomes" id="UP001497512">
    <property type="component" value="Chromosome 3"/>
</dbReference>
<evidence type="ECO:0008006" key="4">
    <source>
        <dbReference type="Google" id="ProtNLM"/>
    </source>
</evidence>
<evidence type="ECO:0000313" key="3">
    <source>
        <dbReference type="Proteomes" id="UP001497512"/>
    </source>
</evidence>
<proteinExistence type="predicted"/>
<keyword evidence="3" id="KW-1185">Reference proteome</keyword>
<dbReference type="Gene3D" id="1.20.1280.50">
    <property type="match status" value="1"/>
</dbReference>
<dbReference type="EMBL" id="OZ019895">
    <property type="protein sequence ID" value="CAK9218561.1"/>
    <property type="molecule type" value="Genomic_DNA"/>
</dbReference>
<reference evidence="2" key="1">
    <citation type="submission" date="2024-02" db="EMBL/GenBank/DDBJ databases">
        <authorList>
            <consortium name="ELIXIR-Norway"/>
            <consortium name="Elixir Norway"/>
        </authorList>
    </citation>
    <scope>NUCLEOTIDE SEQUENCE</scope>
</reference>
<name>A0ABP0UCH9_9BRYO</name>
<dbReference type="InterPro" id="IPR036047">
    <property type="entry name" value="F-box-like_dom_sf"/>
</dbReference>
<dbReference type="PANTHER" id="PTHR48218">
    <property type="entry name" value="F-BOX DOMAIN CONTAINING PROTEIN"/>
    <property type="match status" value="1"/>
</dbReference>